<evidence type="ECO:0000313" key="9">
    <source>
        <dbReference type="Proteomes" id="UP000321571"/>
    </source>
</evidence>
<keyword evidence="9" id="KW-1185">Reference proteome</keyword>
<protein>
    <submittedName>
        <fullName evidence="8">TlpA family protein disulfide reductase</fullName>
    </submittedName>
</protein>
<dbReference type="InterPro" id="IPR050553">
    <property type="entry name" value="Thioredoxin_ResA/DsbE_sf"/>
</dbReference>
<feature type="compositionally biased region" description="Pro residues" evidence="6">
    <location>
        <begin position="30"/>
        <end position="41"/>
    </location>
</feature>
<feature type="compositionally biased region" description="Low complexity" evidence="6">
    <location>
        <begin position="42"/>
        <end position="58"/>
    </location>
</feature>
<dbReference type="PANTHER" id="PTHR42852">
    <property type="entry name" value="THIOL:DISULFIDE INTERCHANGE PROTEIN DSBE"/>
    <property type="match status" value="1"/>
</dbReference>
<evidence type="ECO:0000256" key="4">
    <source>
        <dbReference type="ARBA" id="ARBA00023157"/>
    </source>
</evidence>
<dbReference type="CDD" id="cd02966">
    <property type="entry name" value="TlpA_like_family"/>
    <property type="match status" value="1"/>
</dbReference>
<keyword evidence="5" id="KW-0676">Redox-active center</keyword>
<dbReference type="InterPro" id="IPR000866">
    <property type="entry name" value="AhpC/TSA"/>
</dbReference>
<evidence type="ECO:0000256" key="2">
    <source>
        <dbReference type="ARBA" id="ARBA00022748"/>
    </source>
</evidence>
<evidence type="ECO:0000313" key="8">
    <source>
        <dbReference type="EMBL" id="TXL60642.1"/>
    </source>
</evidence>
<dbReference type="PROSITE" id="PS00194">
    <property type="entry name" value="THIOREDOXIN_1"/>
    <property type="match status" value="1"/>
</dbReference>
<organism evidence="8 9">
    <name type="scientific">Aeromicrobium terrae</name>
    <dbReference type="NCBI Taxonomy" id="2498846"/>
    <lineage>
        <taxon>Bacteria</taxon>
        <taxon>Bacillati</taxon>
        <taxon>Actinomycetota</taxon>
        <taxon>Actinomycetes</taxon>
        <taxon>Propionibacteriales</taxon>
        <taxon>Nocardioidaceae</taxon>
        <taxon>Aeromicrobium</taxon>
    </lineage>
</organism>
<dbReference type="InterPro" id="IPR017937">
    <property type="entry name" value="Thioredoxin_CS"/>
</dbReference>
<comment type="caution">
    <text evidence="8">The sequence shown here is derived from an EMBL/GenBank/DDBJ whole genome shotgun (WGS) entry which is preliminary data.</text>
</comment>
<dbReference type="GO" id="GO:0016491">
    <property type="term" value="F:oxidoreductase activity"/>
    <property type="evidence" value="ECO:0007669"/>
    <property type="project" value="InterPro"/>
</dbReference>
<proteinExistence type="predicted"/>
<dbReference type="Gene3D" id="3.40.30.10">
    <property type="entry name" value="Glutaredoxin"/>
    <property type="match status" value="1"/>
</dbReference>
<dbReference type="AlphaFoldDB" id="A0A5C8NHM4"/>
<dbReference type="SUPFAM" id="SSF52833">
    <property type="entry name" value="Thioredoxin-like"/>
    <property type="match status" value="1"/>
</dbReference>
<keyword evidence="4" id="KW-1015">Disulfide bond</keyword>
<evidence type="ECO:0000256" key="6">
    <source>
        <dbReference type="SAM" id="MobiDB-lite"/>
    </source>
</evidence>
<dbReference type="PROSITE" id="PS51352">
    <property type="entry name" value="THIOREDOXIN_2"/>
    <property type="match status" value="1"/>
</dbReference>
<name>A0A5C8NHM4_9ACTN</name>
<feature type="domain" description="Thioredoxin" evidence="7">
    <location>
        <begin position="142"/>
        <end position="282"/>
    </location>
</feature>
<keyword evidence="2" id="KW-0201">Cytochrome c-type biogenesis</keyword>
<accession>A0A5C8NHM4</accession>
<dbReference type="GO" id="GO:0016209">
    <property type="term" value="F:antioxidant activity"/>
    <property type="evidence" value="ECO:0007669"/>
    <property type="project" value="InterPro"/>
</dbReference>
<evidence type="ECO:0000256" key="5">
    <source>
        <dbReference type="ARBA" id="ARBA00023284"/>
    </source>
</evidence>
<gene>
    <name evidence="8" type="ORF">FHP06_09395</name>
</gene>
<evidence type="ECO:0000256" key="1">
    <source>
        <dbReference type="ARBA" id="ARBA00004196"/>
    </source>
</evidence>
<sequence length="285" mass="30455">MGRRGHRQGRRQDRACRRRTVPQARLDHAQPPPHLARPAPLPRAQTGVRRLPGRPLVPRLRHRADGPGGSREARHHPRPRVKALAAALLATLLLSACGGSDEPSTKPTFGGGAEPSGASAGELADLKTAAGIEDCPASDAKAPSDDALPDVTLDCLGGGRKVTLAGLAGTPTIINLWASWCGPCRDELPLLARADRDYDGRVRVLGIDMADAAPEAALRLAKDSNVTYPLLVDRSSKVRGPLRVSGLPMSVFVDSQGRMVFTERTPFRSYADLTAAIRQHLGVER</sequence>
<dbReference type="Proteomes" id="UP000321571">
    <property type="component" value="Unassembled WGS sequence"/>
</dbReference>
<feature type="region of interest" description="Disordered" evidence="6">
    <location>
        <begin position="100"/>
        <end position="119"/>
    </location>
</feature>
<evidence type="ECO:0000256" key="3">
    <source>
        <dbReference type="ARBA" id="ARBA00022968"/>
    </source>
</evidence>
<dbReference type="GO" id="GO:0017004">
    <property type="term" value="P:cytochrome complex assembly"/>
    <property type="evidence" value="ECO:0007669"/>
    <property type="project" value="UniProtKB-KW"/>
</dbReference>
<dbReference type="InterPro" id="IPR013766">
    <property type="entry name" value="Thioredoxin_domain"/>
</dbReference>
<evidence type="ECO:0000259" key="7">
    <source>
        <dbReference type="PROSITE" id="PS51352"/>
    </source>
</evidence>
<comment type="subcellular location">
    <subcellularLocation>
        <location evidence="1">Cell envelope</location>
    </subcellularLocation>
</comment>
<dbReference type="OrthoDB" id="9796554at2"/>
<dbReference type="EMBL" id="VDUX01000004">
    <property type="protein sequence ID" value="TXL60642.1"/>
    <property type="molecule type" value="Genomic_DNA"/>
</dbReference>
<dbReference type="InterPro" id="IPR036249">
    <property type="entry name" value="Thioredoxin-like_sf"/>
</dbReference>
<dbReference type="PANTHER" id="PTHR42852:SF6">
    <property type="entry name" value="THIOL:DISULFIDE INTERCHANGE PROTEIN DSBE"/>
    <property type="match status" value="1"/>
</dbReference>
<keyword evidence="3" id="KW-0735">Signal-anchor</keyword>
<reference evidence="8 9" key="1">
    <citation type="submission" date="2019-06" db="EMBL/GenBank/DDBJ databases">
        <title>Aeromicrobium sp. nov., isolated from a maize field.</title>
        <authorList>
            <person name="Lin S.-Y."/>
            <person name="Tsai C.-F."/>
            <person name="Young C.-C."/>
        </authorList>
    </citation>
    <scope>NUCLEOTIDE SEQUENCE [LARGE SCALE GENOMIC DNA]</scope>
    <source>
        <strain evidence="8 9">CC-CFT486</strain>
    </source>
</reference>
<keyword evidence="3" id="KW-0812">Transmembrane</keyword>
<feature type="region of interest" description="Disordered" evidence="6">
    <location>
        <begin position="1"/>
        <end position="79"/>
    </location>
</feature>
<dbReference type="GO" id="GO:0030313">
    <property type="term" value="C:cell envelope"/>
    <property type="evidence" value="ECO:0007669"/>
    <property type="project" value="UniProtKB-SubCell"/>
</dbReference>
<dbReference type="Pfam" id="PF00578">
    <property type="entry name" value="AhpC-TSA"/>
    <property type="match status" value="1"/>
</dbReference>